<sequence length="564" mass="62258">MQAARISTIRLVLAALAAFFSLVACSSQALANSISLESCTLAATPADTVQSVLARPKAFSCAETQNQLPPGDYWVKMKLPHLLPGDGRNLVFRTASLWDDGFQLWAIHRDGHIEKYQPFHGQSISPMRLGATTVVPLRDHPAPIKMLVAKVTNSGAVRGVMLQSQIGTSESAITFEMVMSVFYAGFAGVCIALLVYNIALWRAMREPFLLAYCAMIFATLTYGLFTSGALHYFVSGLTGPDRLRITIPLLAYSASSALIFVRFFFANTEIPAWLVKTTNIQATAMAAYATIYAILAPWQIKTLDAIYVYSFTPVPIIFGIYVWKAWKSKDHFLSYFLLGWSGVALSTFLRMLHAFDFVPYHILIENSTLFGMAFEALVSSLAIGYRVRLLAKARDRAEIAEAHAMAIADTDPLTGLLNRRAFLRALLERHSHWTLVLLDVDHFKRVNDSLGHAGGDEALALISQTLQQVAPQGALVARLGGEEFAIAYRGNLLLLEPEDLLASVRQINLPQGYRITASIGIANRIVTSEDDWKILYRAADMALYRAKTGGRDRYILIRPQNVAA</sequence>
<dbReference type="InterPro" id="IPR000160">
    <property type="entry name" value="GGDEF_dom"/>
</dbReference>
<dbReference type="PROSITE" id="PS50887">
    <property type="entry name" value="GGDEF"/>
    <property type="match status" value="1"/>
</dbReference>
<dbReference type="SMART" id="SM00267">
    <property type="entry name" value="GGDEF"/>
    <property type="match status" value="1"/>
</dbReference>
<dbReference type="SUPFAM" id="SSF55073">
    <property type="entry name" value="Nucleotide cyclase"/>
    <property type="match status" value="1"/>
</dbReference>
<dbReference type="GO" id="GO:0005886">
    <property type="term" value="C:plasma membrane"/>
    <property type="evidence" value="ECO:0007669"/>
    <property type="project" value="TreeGrafter"/>
</dbReference>
<feature type="transmembrane region" description="Helical" evidence="3">
    <location>
        <begin position="277"/>
        <end position="300"/>
    </location>
</feature>
<evidence type="ECO:0000256" key="4">
    <source>
        <dbReference type="SAM" id="SignalP"/>
    </source>
</evidence>
<dbReference type="OrthoDB" id="9759607at2"/>
<comment type="catalytic activity">
    <reaction evidence="2">
        <text>2 GTP = 3',3'-c-di-GMP + 2 diphosphate</text>
        <dbReference type="Rhea" id="RHEA:24898"/>
        <dbReference type="ChEBI" id="CHEBI:33019"/>
        <dbReference type="ChEBI" id="CHEBI:37565"/>
        <dbReference type="ChEBI" id="CHEBI:58805"/>
        <dbReference type="EC" id="2.7.7.65"/>
    </reaction>
</comment>
<feature type="domain" description="GGDEF" evidence="5">
    <location>
        <begin position="431"/>
        <end position="559"/>
    </location>
</feature>
<dbReference type="Pfam" id="PF00990">
    <property type="entry name" value="GGDEF"/>
    <property type="match status" value="1"/>
</dbReference>
<keyword evidence="3" id="KW-0472">Membrane</keyword>
<dbReference type="EC" id="2.7.7.65" evidence="1"/>
<feature type="transmembrane region" description="Helical" evidence="3">
    <location>
        <begin position="245"/>
        <end position="265"/>
    </location>
</feature>
<evidence type="ECO:0000256" key="2">
    <source>
        <dbReference type="ARBA" id="ARBA00034247"/>
    </source>
</evidence>
<keyword evidence="7" id="KW-1185">Reference proteome</keyword>
<dbReference type="GO" id="GO:0043709">
    <property type="term" value="P:cell adhesion involved in single-species biofilm formation"/>
    <property type="evidence" value="ECO:0007669"/>
    <property type="project" value="TreeGrafter"/>
</dbReference>
<name>A0A553WKQ0_9SPHN</name>
<keyword evidence="3" id="KW-1133">Transmembrane helix</keyword>
<dbReference type="NCBIfam" id="TIGR00254">
    <property type="entry name" value="GGDEF"/>
    <property type="match status" value="1"/>
</dbReference>
<dbReference type="Gene3D" id="3.30.70.270">
    <property type="match status" value="1"/>
</dbReference>
<feature type="transmembrane region" description="Helical" evidence="3">
    <location>
        <begin position="208"/>
        <end position="233"/>
    </location>
</feature>
<protein>
    <recommendedName>
        <fullName evidence="1">diguanylate cyclase</fullName>
        <ecNumber evidence="1">2.7.7.65</ecNumber>
    </recommendedName>
</protein>
<dbReference type="InterPro" id="IPR011623">
    <property type="entry name" value="7TMR_DISM_rcpt_extracell_dom1"/>
</dbReference>
<dbReference type="PROSITE" id="PS51257">
    <property type="entry name" value="PROKAR_LIPOPROTEIN"/>
    <property type="match status" value="1"/>
</dbReference>
<gene>
    <name evidence="6" type="ORF">FOM92_07995</name>
</gene>
<evidence type="ECO:0000256" key="3">
    <source>
        <dbReference type="SAM" id="Phobius"/>
    </source>
</evidence>
<evidence type="ECO:0000313" key="6">
    <source>
        <dbReference type="EMBL" id="TSB05290.1"/>
    </source>
</evidence>
<feature type="transmembrane region" description="Helical" evidence="3">
    <location>
        <begin position="177"/>
        <end position="196"/>
    </location>
</feature>
<feature type="transmembrane region" description="Helical" evidence="3">
    <location>
        <begin position="306"/>
        <end position="323"/>
    </location>
</feature>
<evidence type="ECO:0000259" key="5">
    <source>
        <dbReference type="PROSITE" id="PS50887"/>
    </source>
</evidence>
<keyword evidence="4" id="KW-0732">Signal</keyword>
<evidence type="ECO:0000313" key="7">
    <source>
        <dbReference type="Proteomes" id="UP000320160"/>
    </source>
</evidence>
<comment type="caution">
    <text evidence="6">The sequence shown here is derived from an EMBL/GenBank/DDBJ whole genome shotgun (WGS) entry which is preliminary data.</text>
</comment>
<accession>A0A553WKQ0</accession>
<dbReference type="CDD" id="cd01949">
    <property type="entry name" value="GGDEF"/>
    <property type="match status" value="1"/>
</dbReference>
<dbReference type="InterPro" id="IPR050469">
    <property type="entry name" value="Diguanylate_Cyclase"/>
</dbReference>
<reference evidence="6 7" key="1">
    <citation type="submission" date="2019-07" db="EMBL/GenBank/DDBJ databases">
        <authorList>
            <person name="Park M."/>
        </authorList>
    </citation>
    <scope>NUCLEOTIDE SEQUENCE [LARGE SCALE GENOMIC DNA]</scope>
    <source>
        <strain evidence="6 7">KCTC32445</strain>
    </source>
</reference>
<dbReference type="GO" id="GO:1902201">
    <property type="term" value="P:negative regulation of bacterial-type flagellum-dependent cell motility"/>
    <property type="evidence" value="ECO:0007669"/>
    <property type="project" value="TreeGrafter"/>
</dbReference>
<dbReference type="InterPro" id="IPR029787">
    <property type="entry name" value="Nucleotide_cyclase"/>
</dbReference>
<proteinExistence type="predicted"/>
<dbReference type="PANTHER" id="PTHR45138">
    <property type="entry name" value="REGULATORY COMPONENTS OF SENSORY TRANSDUCTION SYSTEM"/>
    <property type="match status" value="1"/>
</dbReference>
<dbReference type="EMBL" id="VKKU01000001">
    <property type="protein sequence ID" value="TSB05290.1"/>
    <property type="molecule type" value="Genomic_DNA"/>
</dbReference>
<evidence type="ECO:0000256" key="1">
    <source>
        <dbReference type="ARBA" id="ARBA00012528"/>
    </source>
</evidence>
<organism evidence="6 7">
    <name type="scientific">Sphingorhabdus contaminans</name>
    <dbReference type="NCBI Taxonomy" id="1343899"/>
    <lineage>
        <taxon>Bacteria</taxon>
        <taxon>Pseudomonadati</taxon>
        <taxon>Pseudomonadota</taxon>
        <taxon>Alphaproteobacteria</taxon>
        <taxon>Sphingomonadales</taxon>
        <taxon>Sphingomonadaceae</taxon>
        <taxon>Sphingorhabdus</taxon>
    </lineage>
</organism>
<feature type="transmembrane region" description="Helical" evidence="3">
    <location>
        <begin position="335"/>
        <end position="355"/>
    </location>
</feature>
<dbReference type="Proteomes" id="UP000320160">
    <property type="component" value="Unassembled WGS sequence"/>
</dbReference>
<feature type="signal peptide" evidence="4">
    <location>
        <begin position="1"/>
        <end position="31"/>
    </location>
</feature>
<dbReference type="Pfam" id="PF07695">
    <property type="entry name" value="7TMR-DISM_7TM"/>
    <property type="match status" value="1"/>
</dbReference>
<feature type="transmembrane region" description="Helical" evidence="3">
    <location>
        <begin position="367"/>
        <end position="387"/>
    </location>
</feature>
<feature type="chain" id="PRO_5021820898" description="diguanylate cyclase" evidence="4">
    <location>
        <begin position="32"/>
        <end position="564"/>
    </location>
</feature>
<dbReference type="GO" id="GO:0052621">
    <property type="term" value="F:diguanylate cyclase activity"/>
    <property type="evidence" value="ECO:0007669"/>
    <property type="project" value="UniProtKB-EC"/>
</dbReference>
<keyword evidence="3" id="KW-0812">Transmembrane</keyword>
<dbReference type="InterPro" id="IPR043128">
    <property type="entry name" value="Rev_trsase/Diguanyl_cyclase"/>
</dbReference>
<dbReference type="PANTHER" id="PTHR45138:SF9">
    <property type="entry name" value="DIGUANYLATE CYCLASE DGCM-RELATED"/>
    <property type="match status" value="1"/>
</dbReference>
<dbReference type="AlphaFoldDB" id="A0A553WKQ0"/>